<dbReference type="EMBL" id="CP022022">
    <property type="protein sequence ID" value="ASF41637.1"/>
    <property type="molecule type" value="Genomic_DNA"/>
</dbReference>
<dbReference type="RefSeq" id="WP_088592866.1">
    <property type="nucleotide sequence ID" value="NZ_CP022022.1"/>
</dbReference>
<evidence type="ECO:0000313" key="3">
    <source>
        <dbReference type="EMBL" id="ASF41637.1"/>
    </source>
</evidence>
<dbReference type="Gene3D" id="2.60.120.430">
    <property type="entry name" value="Galactose-binding lectin"/>
    <property type="match status" value="1"/>
</dbReference>
<accession>A0A1Z4BK35</accession>
<keyword evidence="1" id="KW-0732">Signal</keyword>
<dbReference type="InterPro" id="IPR022409">
    <property type="entry name" value="PKD/Chitinase_dom"/>
</dbReference>
<dbReference type="InterPro" id="IPR008979">
    <property type="entry name" value="Galactose-bd-like_sf"/>
</dbReference>
<sequence>MKALKTLIALLLLIGMVACEKDKDDLSFVQNATAPTDVSAKFQVSTDNSGAVTITPIATGVTSYKVYFGDSTATPTTVKAGGSVTHTYAEGSYQVKIVAVNIAGKEAEATLPLEVSFRAPENVEVTVANDQAVSKKVNVTAKANFAITYDVYFGESADEKPVSGNIGEVVSHIYKQIGTYTLTIEVKGAGKQTTKVQKTVRVIALQQPTTAAPQPPIRKAQEVVSLFSGRYTNVAGTDFNPNWGQATAYNLFKLGTDEILQYAHLNYQGIQFAREIDLSAMEFLHLDVWTADATALDIYLISKSTGADGEKFVKKTLTADKWTSIDIPLSDYTKQGFVITDVHQIKLVGQGTVFIDNLYFYKKSNIVIIENFEGTAPEFTTFGNMANVEVVANPKKVGNTTAKVVKMVRTKGCETWAGAFFTSESLDMKSHKVLKLKALSPKTGIVVKVKLEGATSDEAKEVDARITKKNTWEELSFDFTGIDTSAKYTKVVVFFDFGEKGDDTTYYYDEITLN</sequence>
<reference evidence="4" key="1">
    <citation type="submission" date="2017-06" db="EMBL/GenBank/DDBJ databases">
        <title>Complete genome sequence of Capnocytophaga sp. KCOM 1579 (=ChDC OS43) isolated from a human refractory periapical abscess lesion.</title>
        <authorList>
            <person name="Kook J.-K."/>
            <person name="Park S.-N."/>
            <person name="Lim Y.K."/>
            <person name="Roh H."/>
        </authorList>
    </citation>
    <scope>NUCLEOTIDE SEQUENCE [LARGE SCALE GENOMIC DNA]</scope>
    <source>
        <strain evidence="4">ChDC OS43</strain>
    </source>
</reference>
<evidence type="ECO:0000313" key="4">
    <source>
        <dbReference type="Proteomes" id="UP000197007"/>
    </source>
</evidence>
<dbReference type="Gene3D" id="2.60.120.260">
    <property type="entry name" value="Galactose-binding domain-like"/>
    <property type="match status" value="1"/>
</dbReference>
<proteinExistence type="predicted"/>
<dbReference type="PROSITE" id="PS51257">
    <property type="entry name" value="PROKAR_LIPOPROTEIN"/>
    <property type="match status" value="1"/>
</dbReference>
<dbReference type="Gene3D" id="2.60.40.10">
    <property type="entry name" value="Immunoglobulins"/>
    <property type="match status" value="2"/>
</dbReference>
<name>A0A1Z4BK35_9FLAO</name>
<feature type="signal peptide" evidence="1">
    <location>
        <begin position="1"/>
        <end position="20"/>
    </location>
</feature>
<dbReference type="CDD" id="cd00146">
    <property type="entry name" value="PKD"/>
    <property type="match status" value="1"/>
</dbReference>
<protein>
    <submittedName>
        <fullName evidence="3">PKD domain protein</fullName>
    </submittedName>
</protein>
<evidence type="ECO:0000259" key="2">
    <source>
        <dbReference type="SMART" id="SM00089"/>
    </source>
</evidence>
<keyword evidence="4" id="KW-1185">Reference proteome</keyword>
<dbReference type="SMART" id="SM00089">
    <property type="entry name" value="PKD"/>
    <property type="match status" value="2"/>
</dbReference>
<dbReference type="InterPro" id="IPR013783">
    <property type="entry name" value="Ig-like_fold"/>
</dbReference>
<gene>
    <name evidence="3" type="ORF">CBG49_00260</name>
</gene>
<dbReference type="KEGG" id="capn:CBG49_00260"/>
<organism evidence="3 4">
    <name type="scientific">Capnocytophaga endodontalis</name>
    <dbReference type="NCBI Taxonomy" id="2708117"/>
    <lineage>
        <taxon>Bacteria</taxon>
        <taxon>Pseudomonadati</taxon>
        <taxon>Bacteroidota</taxon>
        <taxon>Flavobacteriia</taxon>
        <taxon>Flavobacteriales</taxon>
        <taxon>Flavobacteriaceae</taxon>
        <taxon>Capnocytophaga</taxon>
    </lineage>
</organism>
<dbReference type="SUPFAM" id="SSF49785">
    <property type="entry name" value="Galactose-binding domain-like"/>
    <property type="match status" value="1"/>
</dbReference>
<dbReference type="Proteomes" id="UP000197007">
    <property type="component" value="Chromosome"/>
</dbReference>
<feature type="domain" description="PKD/Chitinase" evidence="2">
    <location>
        <begin position="39"/>
        <end position="118"/>
    </location>
</feature>
<feature type="chain" id="PRO_5012080002" evidence="1">
    <location>
        <begin position="21"/>
        <end position="514"/>
    </location>
</feature>
<dbReference type="AlphaFoldDB" id="A0A1Z4BK35"/>
<feature type="domain" description="PKD/Chitinase" evidence="2">
    <location>
        <begin position="122"/>
        <end position="205"/>
    </location>
</feature>
<evidence type="ECO:0000256" key="1">
    <source>
        <dbReference type="SAM" id="SignalP"/>
    </source>
</evidence>